<comment type="caution">
    <text evidence="1">The sequence shown here is derived from an EMBL/GenBank/DDBJ whole genome shotgun (WGS) entry which is preliminary data.</text>
</comment>
<gene>
    <name evidence="1" type="ORF">Tci_923075</name>
</gene>
<proteinExistence type="predicted"/>
<feature type="non-terminal residue" evidence="1">
    <location>
        <position position="1"/>
    </location>
</feature>
<feature type="non-terminal residue" evidence="1">
    <location>
        <position position="97"/>
    </location>
</feature>
<dbReference type="EMBL" id="BKCJ011765713">
    <property type="protein sequence ID" value="GFD51106.1"/>
    <property type="molecule type" value="Genomic_DNA"/>
</dbReference>
<organism evidence="1">
    <name type="scientific">Tanacetum cinerariifolium</name>
    <name type="common">Dalmatian daisy</name>
    <name type="synonym">Chrysanthemum cinerariifolium</name>
    <dbReference type="NCBI Taxonomy" id="118510"/>
    <lineage>
        <taxon>Eukaryota</taxon>
        <taxon>Viridiplantae</taxon>
        <taxon>Streptophyta</taxon>
        <taxon>Embryophyta</taxon>
        <taxon>Tracheophyta</taxon>
        <taxon>Spermatophyta</taxon>
        <taxon>Magnoliopsida</taxon>
        <taxon>eudicotyledons</taxon>
        <taxon>Gunneridae</taxon>
        <taxon>Pentapetalae</taxon>
        <taxon>asterids</taxon>
        <taxon>campanulids</taxon>
        <taxon>Asterales</taxon>
        <taxon>Asteraceae</taxon>
        <taxon>Asteroideae</taxon>
        <taxon>Anthemideae</taxon>
        <taxon>Anthemidinae</taxon>
        <taxon>Tanacetum</taxon>
    </lineage>
</organism>
<evidence type="ECO:0008006" key="2">
    <source>
        <dbReference type="Google" id="ProtNLM"/>
    </source>
</evidence>
<dbReference type="AlphaFoldDB" id="A0A699WZQ8"/>
<evidence type="ECO:0000313" key="1">
    <source>
        <dbReference type="EMBL" id="GFD51106.1"/>
    </source>
</evidence>
<accession>A0A699WZQ8</accession>
<reference evidence="1" key="1">
    <citation type="journal article" date="2019" name="Sci. Rep.">
        <title>Draft genome of Tanacetum cinerariifolium, the natural source of mosquito coil.</title>
        <authorList>
            <person name="Yamashiro T."/>
            <person name="Shiraishi A."/>
            <person name="Satake H."/>
            <person name="Nakayama K."/>
        </authorList>
    </citation>
    <scope>NUCLEOTIDE SEQUENCE</scope>
</reference>
<protein>
    <recommendedName>
        <fullName evidence="2">WG repeat-containing protein</fullName>
    </recommendedName>
</protein>
<name>A0A699WZQ8_TANCI</name>
<sequence>QGGRWGLLRTDGQVLRPCRDEQPLTELQQGLYFSQGPGRWDLPLADTLGRVVLPAGQYDLAACFTPTLAWVRQQGSYGVYNLRTGQVVVPPCLAEQP</sequence>